<evidence type="ECO:0000313" key="7">
    <source>
        <dbReference type="Proteomes" id="UP001501697"/>
    </source>
</evidence>
<evidence type="ECO:0000256" key="4">
    <source>
        <dbReference type="ARBA" id="ARBA00022833"/>
    </source>
</evidence>
<dbReference type="InterPro" id="IPR001261">
    <property type="entry name" value="ArgE/DapE_CS"/>
</dbReference>
<keyword evidence="4" id="KW-0862">Zinc</keyword>
<dbReference type="Pfam" id="PF07687">
    <property type="entry name" value="M20_dimer"/>
    <property type="match status" value="1"/>
</dbReference>
<keyword evidence="2" id="KW-0479">Metal-binding</keyword>
<evidence type="ECO:0000256" key="3">
    <source>
        <dbReference type="ARBA" id="ARBA00022801"/>
    </source>
</evidence>
<dbReference type="PANTHER" id="PTHR43808">
    <property type="entry name" value="ACETYLORNITHINE DEACETYLASE"/>
    <property type="match status" value="1"/>
</dbReference>
<dbReference type="InterPro" id="IPR011650">
    <property type="entry name" value="Peptidase_M20_dimer"/>
</dbReference>
<dbReference type="InterPro" id="IPR002933">
    <property type="entry name" value="Peptidase_M20"/>
</dbReference>
<dbReference type="InterPro" id="IPR050072">
    <property type="entry name" value="Peptidase_M20A"/>
</dbReference>
<dbReference type="SUPFAM" id="SSF55031">
    <property type="entry name" value="Bacterial exopeptidase dimerisation domain"/>
    <property type="match status" value="1"/>
</dbReference>
<dbReference type="EMBL" id="BAAAYU010000005">
    <property type="protein sequence ID" value="GAA3641546.1"/>
    <property type="molecule type" value="Genomic_DNA"/>
</dbReference>
<dbReference type="Pfam" id="PF01546">
    <property type="entry name" value="Peptidase_M20"/>
    <property type="match status" value="1"/>
</dbReference>
<comment type="caution">
    <text evidence="6">The sequence shown here is derived from an EMBL/GenBank/DDBJ whole genome shotgun (WGS) entry which is preliminary data.</text>
</comment>
<reference evidence="7" key="1">
    <citation type="journal article" date="2019" name="Int. J. Syst. Evol. Microbiol.">
        <title>The Global Catalogue of Microorganisms (GCM) 10K type strain sequencing project: providing services to taxonomists for standard genome sequencing and annotation.</title>
        <authorList>
            <consortium name="The Broad Institute Genomics Platform"/>
            <consortium name="The Broad Institute Genome Sequencing Center for Infectious Disease"/>
            <person name="Wu L."/>
            <person name="Ma J."/>
        </authorList>
    </citation>
    <scope>NUCLEOTIDE SEQUENCE [LARGE SCALE GENOMIC DNA]</scope>
    <source>
        <strain evidence="7">JCM 16544</strain>
    </source>
</reference>
<evidence type="ECO:0000259" key="5">
    <source>
        <dbReference type="Pfam" id="PF07687"/>
    </source>
</evidence>
<dbReference type="Proteomes" id="UP001501697">
    <property type="component" value="Unassembled WGS sequence"/>
</dbReference>
<comment type="cofactor">
    <cofactor evidence="1">
        <name>Zn(2+)</name>
        <dbReference type="ChEBI" id="CHEBI:29105"/>
    </cofactor>
</comment>
<dbReference type="InterPro" id="IPR036264">
    <property type="entry name" value="Bact_exopeptidase_dim_dom"/>
</dbReference>
<sequence length="391" mass="40452">MQPDDVVDLTAALIGIDSVSPSLVPGAAGERRIADYVASWLENAGFRVRLVPAVADPRRISVVAVRAGTVVGRTVVLNGHLDTVGVEEMVHPFAARLDGDRLTGRGSSDMKGGLAGLLVAAKQLARQDAPGTIIVAFVADEEDGSVGAETVIDVVRSMGIVPDVCLIAEPTGLDLAIAHRGYAVFDVDLRGRAAHSSQPESSVDALRALGDLLGEIARFDHGLTLTPAHPLLGHGSLRATTARSGTATFTIAANAHVAVERRTLPGESPQRALGEVQGLVDSVVARTPGLRADVRRVLDRDAWQAGTAGDAAALSQLLATSLASAGVQPGRFGAPYWMESALWEAAGIPTVVCGPAGGGLHAVDEWVDVGQLRAFPVAVADAVGRFLGQRA</sequence>
<dbReference type="Gene3D" id="3.40.630.10">
    <property type="entry name" value="Zn peptidases"/>
    <property type="match status" value="1"/>
</dbReference>
<gene>
    <name evidence="6" type="ORF">GCM10022200_26650</name>
</gene>
<evidence type="ECO:0000256" key="2">
    <source>
        <dbReference type="ARBA" id="ARBA00022723"/>
    </source>
</evidence>
<dbReference type="PROSITE" id="PS00759">
    <property type="entry name" value="ARGE_DAPE_CPG2_2"/>
    <property type="match status" value="1"/>
</dbReference>
<dbReference type="SUPFAM" id="SSF53187">
    <property type="entry name" value="Zn-dependent exopeptidases"/>
    <property type="match status" value="1"/>
</dbReference>
<organism evidence="6 7">
    <name type="scientific">Microbacterium awajiense</name>
    <dbReference type="NCBI Taxonomy" id="415214"/>
    <lineage>
        <taxon>Bacteria</taxon>
        <taxon>Bacillati</taxon>
        <taxon>Actinomycetota</taxon>
        <taxon>Actinomycetes</taxon>
        <taxon>Micrococcales</taxon>
        <taxon>Microbacteriaceae</taxon>
        <taxon>Microbacterium</taxon>
    </lineage>
</organism>
<keyword evidence="7" id="KW-1185">Reference proteome</keyword>
<dbReference type="PANTHER" id="PTHR43808:SF25">
    <property type="entry name" value="PEPTIDASE M20 DIMERISATION DOMAIN-CONTAINING PROTEIN"/>
    <property type="match status" value="1"/>
</dbReference>
<evidence type="ECO:0000256" key="1">
    <source>
        <dbReference type="ARBA" id="ARBA00001947"/>
    </source>
</evidence>
<protein>
    <submittedName>
        <fullName evidence="6">ArgE/DapE family deacylase</fullName>
    </submittedName>
</protein>
<accession>A0ABP7AVA8</accession>
<proteinExistence type="predicted"/>
<keyword evidence="3" id="KW-0378">Hydrolase</keyword>
<dbReference type="Gene3D" id="3.30.70.360">
    <property type="match status" value="1"/>
</dbReference>
<name>A0ABP7AVA8_9MICO</name>
<feature type="domain" description="Peptidase M20 dimerisation" evidence="5">
    <location>
        <begin position="177"/>
        <end position="283"/>
    </location>
</feature>
<evidence type="ECO:0000313" key="6">
    <source>
        <dbReference type="EMBL" id="GAA3641546.1"/>
    </source>
</evidence>
<dbReference type="RefSeq" id="WP_344739378.1">
    <property type="nucleotide sequence ID" value="NZ_BAAAYU010000005.1"/>
</dbReference>